<sequence length="121" mass="13177">MDRLAPAEAGRKKRGRPRQYATAQDKTDANVKQRRAKRQKEISAQRNKQHADFYGAGLPSVLPPIPNQASGVMGFQSGGRPESVTIMPETHSHILEPDNLDILHLPVDSCGASPGEPTKQA</sequence>
<organism evidence="2 3">
    <name type="scientific">Fusarium torulosum</name>
    <dbReference type="NCBI Taxonomy" id="33205"/>
    <lineage>
        <taxon>Eukaryota</taxon>
        <taxon>Fungi</taxon>
        <taxon>Dikarya</taxon>
        <taxon>Ascomycota</taxon>
        <taxon>Pezizomycotina</taxon>
        <taxon>Sordariomycetes</taxon>
        <taxon>Hypocreomycetidae</taxon>
        <taxon>Hypocreales</taxon>
        <taxon>Nectriaceae</taxon>
        <taxon>Fusarium</taxon>
    </lineage>
</organism>
<keyword evidence="3" id="KW-1185">Reference proteome</keyword>
<evidence type="ECO:0000313" key="3">
    <source>
        <dbReference type="Proteomes" id="UP001187734"/>
    </source>
</evidence>
<comment type="caution">
    <text evidence="2">The sequence shown here is derived from an EMBL/GenBank/DDBJ whole genome shotgun (WGS) entry which is preliminary data.</text>
</comment>
<reference evidence="2" key="1">
    <citation type="submission" date="2018-03" db="EMBL/GenBank/DDBJ databases">
        <authorList>
            <person name="Guldener U."/>
        </authorList>
    </citation>
    <scope>NUCLEOTIDE SEQUENCE</scope>
</reference>
<evidence type="ECO:0000313" key="2">
    <source>
        <dbReference type="EMBL" id="SPJ74781.1"/>
    </source>
</evidence>
<gene>
    <name evidence="2" type="ORF">FTOL_04512</name>
</gene>
<name>A0AAE8M5K6_9HYPO</name>
<evidence type="ECO:0000256" key="1">
    <source>
        <dbReference type="SAM" id="MobiDB-lite"/>
    </source>
</evidence>
<accession>A0AAE8M5K6</accession>
<dbReference type="AlphaFoldDB" id="A0AAE8M5K6"/>
<dbReference type="EMBL" id="ONZP01000136">
    <property type="protein sequence ID" value="SPJ74781.1"/>
    <property type="molecule type" value="Genomic_DNA"/>
</dbReference>
<dbReference type="Proteomes" id="UP001187734">
    <property type="component" value="Unassembled WGS sequence"/>
</dbReference>
<feature type="region of interest" description="Disordered" evidence="1">
    <location>
        <begin position="1"/>
        <end position="48"/>
    </location>
</feature>
<proteinExistence type="predicted"/>
<protein>
    <submittedName>
        <fullName evidence="2">Uncharacterized protein</fullName>
    </submittedName>
</protein>